<comment type="caution">
    <text evidence="1">The sequence shown here is derived from an EMBL/GenBank/DDBJ whole genome shotgun (WGS) entry which is preliminary data.</text>
</comment>
<reference evidence="1" key="1">
    <citation type="journal article" date="2014" name="Front. Microbiol.">
        <title>High frequency of phylogenetically diverse reductive dehalogenase-homologous genes in deep subseafloor sedimentary metagenomes.</title>
        <authorList>
            <person name="Kawai M."/>
            <person name="Futagami T."/>
            <person name="Toyoda A."/>
            <person name="Takaki Y."/>
            <person name="Nishi S."/>
            <person name="Hori S."/>
            <person name="Arai W."/>
            <person name="Tsubouchi T."/>
            <person name="Morono Y."/>
            <person name="Uchiyama I."/>
            <person name="Ito T."/>
            <person name="Fujiyama A."/>
            <person name="Inagaki F."/>
            <person name="Takami H."/>
        </authorList>
    </citation>
    <scope>NUCLEOTIDE SEQUENCE</scope>
    <source>
        <strain evidence="1">Expedition CK06-06</strain>
    </source>
</reference>
<proteinExistence type="predicted"/>
<gene>
    <name evidence="1" type="ORF">S01H1_16126</name>
</gene>
<sequence>MQYNDYPAEQIAAKLKQVEEFEAKFGEKPASKAWRKWCTDAKYRQNEWQWRQNVANSIQPNIDYR</sequence>
<accession>X0SDQ6</accession>
<dbReference type="EMBL" id="BARS01008461">
    <property type="protein sequence ID" value="GAF79139.1"/>
    <property type="molecule type" value="Genomic_DNA"/>
</dbReference>
<name>X0SDQ6_9ZZZZ</name>
<organism evidence="1">
    <name type="scientific">marine sediment metagenome</name>
    <dbReference type="NCBI Taxonomy" id="412755"/>
    <lineage>
        <taxon>unclassified sequences</taxon>
        <taxon>metagenomes</taxon>
        <taxon>ecological metagenomes</taxon>
    </lineage>
</organism>
<evidence type="ECO:0000313" key="1">
    <source>
        <dbReference type="EMBL" id="GAF79139.1"/>
    </source>
</evidence>
<protein>
    <submittedName>
        <fullName evidence="1">Uncharacterized protein</fullName>
    </submittedName>
</protein>
<dbReference type="AlphaFoldDB" id="X0SDQ6"/>